<keyword evidence="3 5" id="KW-1133">Transmembrane helix</keyword>
<protein>
    <submittedName>
        <fullName evidence="8">HlyD family secretion protein</fullName>
    </submittedName>
</protein>
<dbReference type="GO" id="GO:0016020">
    <property type="term" value="C:membrane"/>
    <property type="evidence" value="ECO:0007669"/>
    <property type="project" value="InterPro"/>
</dbReference>
<evidence type="ECO:0000256" key="5">
    <source>
        <dbReference type="SAM" id="Phobius"/>
    </source>
</evidence>
<keyword evidence="4 5" id="KW-0472">Membrane</keyword>
<feature type="domain" description="Multidrug resistance protein MdtA-like barrel-sandwich hybrid" evidence="6">
    <location>
        <begin position="57"/>
        <end position="196"/>
    </location>
</feature>
<dbReference type="PANTHER" id="PTHR30367:SF1">
    <property type="entry name" value="MULTIDRUG RESISTANCE PROTEIN MDTN"/>
    <property type="match status" value="1"/>
</dbReference>
<keyword evidence="2 5" id="KW-0812">Transmembrane</keyword>
<reference evidence="8" key="1">
    <citation type="submission" date="2020-07" db="EMBL/GenBank/DDBJ databases">
        <title>Huge and variable diversity of episymbiotic CPR bacteria and DPANN archaea in groundwater ecosystems.</title>
        <authorList>
            <person name="He C.Y."/>
            <person name="Keren R."/>
            <person name="Whittaker M."/>
            <person name="Farag I.F."/>
            <person name="Doudna J."/>
            <person name="Cate J.H.D."/>
            <person name="Banfield J.F."/>
        </authorList>
    </citation>
    <scope>NUCLEOTIDE SEQUENCE</scope>
    <source>
        <strain evidence="8">NC_groundwater_1818_Pr3_B-0.1um_66_35</strain>
    </source>
</reference>
<evidence type="ECO:0000256" key="2">
    <source>
        <dbReference type="ARBA" id="ARBA00022692"/>
    </source>
</evidence>
<dbReference type="EMBL" id="JACRJB010000021">
    <property type="protein sequence ID" value="MBI5129365.1"/>
    <property type="molecule type" value="Genomic_DNA"/>
</dbReference>
<dbReference type="InterPro" id="IPR058634">
    <property type="entry name" value="AaeA-lik-b-barrel"/>
</dbReference>
<dbReference type="AlphaFoldDB" id="A0A933W0W9"/>
<dbReference type="InterPro" id="IPR006143">
    <property type="entry name" value="RND_pump_MFP"/>
</dbReference>
<organism evidence="8 9">
    <name type="scientific">Rhodopseudomonas palustris</name>
    <dbReference type="NCBI Taxonomy" id="1076"/>
    <lineage>
        <taxon>Bacteria</taxon>
        <taxon>Pseudomonadati</taxon>
        <taxon>Pseudomonadota</taxon>
        <taxon>Alphaproteobacteria</taxon>
        <taxon>Hyphomicrobiales</taxon>
        <taxon>Nitrobacteraceae</taxon>
        <taxon>Rhodopseudomonas</taxon>
    </lineage>
</organism>
<feature type="domain" description="p-hydroxybenzoic acid efflux pump subunit AaeA-like beta-barrel" evidence="7">
    <location>
        <begin position="199"/>
        <end position="295"/>
    </location>
</feature>
<feature type="transmembrane region" description="Helical" evidence="5">
    <location>
        <begin position="17"/>
        <end position="38"/>
    </location>
</feature>
<dbReference type="GO" id="GO:0022857">
    <property type="term" value="F:transmembrane transporter activity"/>
    <property type="evidence" value="ECO:0007669"/>
    <property type="project" value="InterPro"/>
</dbReference>
<dbReference type="InterPro" id="IPR050393">
    <property type="entry name" value="MFP_Efflux_Pump"/>
</dbReference>
<dbReference type="InterPro" id="IPR058625">
    <property type="entry name" value="MdtA-like_BSH"/>
</dbReference>
<dbReference type="PANTHER" id="PTHR30367">
    <property type="entry name" value="P-HYDROXYBENZOIC ACID EFFLUX PUMP SUBUNIT AAEA-RELATED"/>
    <property type="match status" value="1"/>
</dbReference>
<evidence type="ECO:0000256" key="3">
    <source>
        <dbReference type="ARBA" id="ARBA00022989"/>
    </source>
</evidence>
<dbReference type="Pfam" id="PF25963">
    <property type="entry name" value="Beta-barrel_AAEA"/>
    <property type="match status" value="1"/>
</dbReference>
<sequence>MTAADVPEVRRPPARSLLPVLVTLAAVAAAAYLGRVMWQAYMAAPWTRDGTVRAYVITVTPQVSGRISELAVKAAQYVRKGDPLMKIDPIDFQIALASAEATVASAKADLANKQAEAERRARLSSLAVSQEEQQIYAAAADMAAAAYRQALSNRDKARLALSRTEIVSPVDGYVTNLVTQAGDYATSGQRALSIVDSDSFWVDAYFEETLLRGIRVGDQAHVALMAYPQVLTGSVVGIERGIAVSNAESDPSGLATVNPVFTWVRLAQRVPVRIALRDVPPSIVLAAGLTATVSVVPNSAPAGAKPIVPPPAE</sequence>
<dbReference type="Pfam" id="PF25917">
    <property type="entry name" value="BSH_RND"/>
    <property type="match status" value="1"/>
</dbReference>
<comment type="caution">
    <text evidence="8">The sequence shown here is derived from an EMBL/GenBank/DDBJ whole genome shotgun (WGS) entry which is preliminary data.</text>
</comment>
<proteinExistence type="inferred from homology"/>
<name>A0A933W0W9_RHOPL</name>
<evidence type="ECO:0000313" key="9">
    <source>
        <dbReference type="Proteomes" id="UP000782519"/>
    </source>
</evidence>
<dbReference type="Gene3D" id="2.40.50.100">
    <property type="match status" value="1"/>
</dbReference>
<evidence type="ECO:0000256" key="1">
    <source>
        <dbReference type="ARBA" id="ARBA00009477"/>
    </source>
</evidence>
<accession>A0A933W0W9</accession>
<comment type="similarity">
    <text evidence="1">Belongs to the membrane fusion protein (MFP) (TC 8.A.1) family.</text>
</comment>
<evidence type="ECO:0000313" key="8">
    <source>
        <dbReference type="EMBL" id="MBI5129365.1"/>
    </source>
</evidence>
<dbReference type="Proteomes" id="UP000782519">
    <property type="component" value="Unassembled WGS sequence"/>
</dbReference>
<evidence type="ECO:0000256" key="4">
    <source>
        <dbReference type="ARBA" id="ARBA00023136"/>
    </source>
</evidence>
<dbReference type="NCBIfam" id="TIGR01730">
    <property type="entry name" value="RND_mfp"/>
    <property type="match status" value="1"/>
</dbReference>
<evidence type="ECO:0000259" key="6">
    <source>
        <dbReference type="Pfam" id="PF25917"/>
    </source>
</evidence>
<dbReference type="Gene3D" id="2.40.30.170">
    <property type="match status" value="1"/>
</dbReference>
<gene>
    <name evidence="8" type="ORF">HZA66_07975</name>
</gene>
<dbReference type="SUPFAM" id="SSF111369">
    <property type="entry name" value="HlyD-like secretion proteins"/>
    <property type="match status" value="1"/>
</dbReference>
<evidence type="ECO:0000259" key="7">
    <source>
        <dbReference type="Pfam" id="PF25963"/>
    </source>
</evidence>